<dbReference type="Proteomes" id="UP000475214">
    <property type="component" value="Unassembled WGS sequence"/>
</dbReference>
<reference evidence="3 4" key="1">
    <citation type="submission" date="2020-02" db="EMBL/GenBank/DDBJ databases">
        <authorList>
            <person name="Li X.-J."/>
            <person name="Han X.-M."/>
        </authorList>
    </citation>
    <scope>NUCLEOTIDE SEQUENCE [LARGE SCALE GENOMIC DNA]</scope>
    <source>
        <strain evidence="3 4">CCTCC AB 2017055</strain>
    </source>
</reference>
<name>A0A6L9S522_9ACTN</name>
<accession>A0A6L9S522</accession>
<evidence type="ECO:0000313" key="4">
    <source>
        <dbReference type="Proteomes" id="UP000475214"/>
    </source>
</evidence>
<sequence>MRSPLSLARRVPVREIPAVLAAAGAAVFVEVGLRVTTLPRLARLVGTPLRLDTDAAIAEPASATAAGLRLPPAAIRRLRAVRRVMRHWPFGDTCLRRALVSGQLLRGSHPELRVGVAKIDGKIQAHAWLEIGGTSLDPGGAAAHLPLESVPRPAGDGPSGGER</sequence>
<dbReference type="InterPro" id="IPR053521">
    <property type="entry name" value="McjB-like"/>
</dbReference>
<evidence type="ECO:0000313" key="3">
    <source>
        <dbReference type="EMBL" id="NED99597.1"/>
    </source>
</evidence>
<dbReference type="RefSeq" id="WP_163733806.1">
    <property type="nucleotide sequence ID" value="NZ_JAAGOA010000003.1"/>
</dbReference>
<comment type="caution">
    <text evidence="3">The sequence shown here is derived from an EMBL/GenBank/DDBJ whole genome shotgun (WGS) entry which is preliminary data.</text>
</comment>
<protein>
    <submittedName>
        <fullName evidence="3">Lasso peptide biosynthesis B2 protein</fullName>
    </submittedName>
</protein>
<dbReference type="EMBL" id="JAAGOA010000003">
    <property type="protein sequence ID" value="NED99597.1"/>
    <property type="molecule type" value="Genomic_DNA"/>
</dbReference>
<proteinExistence type="predicted"/>
<dbReference type="InterPro" id="IPR032708">
    <property type="entry name" value="McjB_C"/>
</dbReference>
<organism evidence="3 4">
    <name type="scientific">Phytoactinopolyspora halotolerans</name>
    <dbReference type="NCBI Taxonomy" id="1981512"/>
    <lineage>
        <taxon>Bacteria</taxon>
        <taxon>Bacillati</taxon>
        <taxon>Actinomycetota</taxon>
        <taxon>Actinomycetes</taxon>
        <taxon>Jiangellales</taxon>
        <taxon>Jiangellaceae</taxon>
        <taxon>Phytoactinopolyspora</taxon>
    </lineage>
</organism>
<evidence type="ECO:0000256" key="1">
    <source>
        <dbReference type="SAM" id="MobiDB-lite"/>
    </source>
</evidence>
<evidence type="ECO:0000259" key="2">
    <source>
        <dbReference type="Pfam" id="PF13471"/>
    </source>
</evidence>
<dbReference type="AlphaFoldDB" id="A0A6L9S522"/>
<dbReference type="NCBIfam" id="NF033537">
    <property type="entry name" value="lasso_biosyn_B2"/>
    <property type="match status" value="1"/>
</dbReference>
<gene>
    <name evidence="3" type="ORF">G1H10_05400</name>
</gene>
<keyword evidence="4" id="KW-1185">Reference proteome</keyword>
<feature type="region of interest" description="Disordered" evidence="1">
    <location>
        <begin position="140"/>
        <end position="163"/>
    </location>
</feature>
<feature type="domain" description="Microcin J25-processing protein McjB C-terminal" evidence="2">
    <location>
        <begin position="44"/>
        <end position="140"/>
    </location>
</feature>
<dbReference type="Pfam" id="PF13471">
    <property type="entry name" value="Transglut_core3"/>
    <property type="match status" value="1"/>
</dbReference>